<evidence type="ECO:0000256" key="3">
    <source>
        <dbReference type="ARBA" id="ARBA00022980"/>
    </source>
</evidence>
<feature type="domain" description="Large ribosomal subunit protein bL25 L25" evidence="7">
    <location>
        <begin position="10"/>
        <end position="96"/>
    </location>
</feature>
<feature type="domain" description="Large ribosomal subunit protein bL25 beta" evidence="8">
    <location>
        <begin position="104"/>
        <end position="187"/>
    </location>
</feature>
<evidence type="ECO:0000256" key="5">
    <source>
        <dbReference type="HAMAP-Rule" id="MF_01334"/>
    </source>
</evidence>
<keyword evidence="1 5" id="KW-0699">rRNA-binding</keyword>
<dbReference type="CDD" id="cd00495">
    <property type="entry name" value="Ribosomal_L25_TL5_CTC"/>
    <property type="match status" value="1"/>
</dbReference>
<evidence type="ECO:0000313" key="9">
    <source>
        <dbReference type="EMBL" id="ASI48018.1"/>
    </source>
</evidence>
<dbReference type="InterPro" id="IPR011035">
    <property type="entry name" value="Ribosomal_bL25/Gln-tRNA_synth"/>
</dbReference>
<dbReference type="OrthoDB" id="9806411at2"/>
<comment type="subunit">
    <text evidence="5">Part of the 50S ribosomal subunit; part of the 5S rRNA/L5/L18/L25 subcomplex. Contacts the 5S rRNA. Binds to the 5S rRNA independently of L5 and L18.</text>
</comment>
<feature type="region of interest" description="Disordered" evidence="6">
    <location>
        <begin position="185"/>
        <end position="221"/>
    </location>
</feature>
<dbReference type="NCBIfam" id="TIGR00731">
    <property type="entry name" value="bL25_bact_ctc"/>
    <property type="match status" value="1"/>
</dbReference>
<dbReference type="RefSeq" id="WP_075139335.1">
    <property type="nucleotide sequence ID" value="NZ_CP015994.1"/>
</dbReference>
<sequence length="221" mass="23780">MGHGNTIRVDASVRAKCGTGSARALRAAGFIPAVVYGKNRAAVNISLSHSDFLKKCRTLPIFSQLIKLCIDGKEEFALTKEIQKHPVSGTISHVDFQFVDRDAEIKVEVPLVFLNEQKCAGVKLGGALNILHRSLLIRCAPDAIPQNFEVDLLDLAIGHSIHVSDLALPKTMQVAMKEENPVIASVSSVTAAEEEKEEAATAAEEPAQGQGATTETQEQNK</sequence>
<dbReference type="InterPro" id="IPR020930">
    <property type="entry name" value="Ribosomal_uL5_bac-type"/>
</dbReference>
<dbReference type="Pfam" id="PF01386">
    <property type="entry name" value="Ribosomal_L25p"/>
    <property type="match status" value="1"/>
</dbReference>
<evidence type="ECO:0000256" key="1">
    <source>
        <dbReference type="ARBA" id="ARBA00022730"/>
    </source>
</evidence>
<dbReference type="Proteomes" id="UP000259762">
    <property type="component" value="Chromosome"/>
</dbReference>
<organism evidence="9 10">
    <name type="scientific">Anaplasma ovis str. Haibei</name>
    <dbReference type="NCBI Taxonomy" id="1248439"/>
    <lineage>
        <taxon>Bacteria</taxon>
        <taxon>Pseudomonadati</taxon>
        <taxon>Pseudomonadota</taxon>
        <taxon>Alphaproteobacteria</taxon>
        <taxon>Rickettsiales</taxon>
        <taxon>Anaplasmataceae</taxon>
        <taxon>Anaplasma</taxon>
    </lineage>
</organism>
<dbReference type="InterPro" id="IPR020057">
    <property type="entry name" value="Ribosomal_bL25_b-dom"/>
</dbReference>
<reference evidence="10" key="1">
    <citation type="submission" date="2018-06" db="EMBL/GenBank/DDBJ databases">
        <title>The Anaplasma ovis genome reveals a high proportion of pseudogenes.</title>
        <authorList>
            <person name="Liu Z."/>
            <person name="Peasley A.M."/>
            <person name="Yang J."/>
            <person name="Li Y."/>
            <person name="Guan G."/>
            <person name="Luo J."/>
            <person name="Yin H."/>
            <person name="Brayton K.A."/>
        </authorList>
    </citation>
    <scope>NUCLEOTIDE SEQUENCE [LARGE SCALE GENOMIC DNA]</scope>
    <source>
        <strain evidence="10">Haibei</strain>
    </source>
</reference>
<dbReference type="SUPFAM" id="SSF50715">
    <property type="entry name" value="Ribosomal protein L25-like"/>
    <property type="match status" value="1"/>
</dbReference>
<dbReference type="KEGG" id="aoh:AOV_04520"/>
<dbReference type="GO" id="GO:0008097">
    <property type="term" value="F:5S rRNA binding"/>
    <property type="evidence" value="ECO:0007669"/>
    <property type="project" value="InterPro"/>
</dbReference>
<evidence type="ECO:0000256" key="2">
    <source>
        <dbReference type="ARBA" id="ARBA00022884"/>
    </source>
</evidence>
<dbReference type="InterPro" id="IPR029751">
    <property type="entry name" value="Ribosomal_L25_dom"/>
</dbReference>
<dbReference type="PANTHER" id="PTHR33284">
    <property type="entry name" value="RIBOSOMAL PROTEIN L25/GLN-TRNA SYNTHETASE, ANTI-CODON-BINDING DOMAIN-CONTAINING PROTEIN"/>
    <property type="match status" value="1"/>
</dbReference>
<evidence type="ECO:0000259" key="7">
    <source>
        <dbReference type="Pfam" id="PF01386"/>
    </source>
</evidence>
<dbReference type="PANTHER" id="PTHR33284:SF1">
    <property type="entry name" value="RIBOSOMAL PROTEIN L25_GLN-TRNA SYNTHETASE, ANTI-CODON-BINDING DOMAIN-CONTAINING PROTEIN"/>
    <property type="match status" value="1"/>
</dbReference>
<dbReference type="NCBIfam" id="NF004612">
    <property type="entry name" value="PRK05943.1"/>
    <property type="match status" value="1"/>
</dbReference>
<dbReference type="GO" id="GO:0006412">
    <property type="term" value="P:translation"/>
    <property type="evidence" value="ECO:0007669"/>
    <property type="project" value="UniProtKB-UniRule"/>
</dbReference>
<dbReference type="InterPro" id="IPR001021">
    <property type="entry name" value="Ribosomal_bL25_long"/>
</dbReference>
<keyword evidence="4 5" id="KW-0687">Ribonucleoprotein</keyword>
<evidence type="ECO:0000313" key="10">
    <source>
        <dbReference type="Proteomes" id="UP000259762"/>
    </source>
</evidence>
<dbReference type="GO" id="GO:0022625">
    <property type="term" value="C:cytosolic large ribosomal subunit"/>
    <property type="evidence" value="ECO:0007669"/>
    <property type="project" value="TreeGrafter"/>
</dbReference>
<evidence type="ECO:0000256" key="6">
    <source>
        <dbReference type="SAM" id="MobiDB-lite"/>
    </source>
</evidence>
<feature type="compositionally biased region" description="Low complexity" evidence="6">
    <location>
        <begin position="200"/>
        <end position="221"/>
    </location>
</feature>
<dbReference type="Gene3D" id="2.170.120.20">
    <property type="entry name" value="Ribosomal protein L25, beta domain"/>
    <property type="match status" value="1"/>
</dbReference>
<evidence type="ECO:0000259" key="8">
    <source>
        <dbReference type="Pfam" id="PF14693"/>
    </source>
</evidence>
<dbReference type="Gene3D" id="2.40.240.10">
    <property type="entry name" value="Ribosomal Protein L25, Chain P"/>
    <property type="match status" value="1"/>
</dbReference>
<comment type="similarity">
    <text evidence="5">Belongs to the bacterial ribosomal protein bL25 family. CTC subfamily.</text>
</comment>
<dbReference type="InterPro" id="IPR020056">
    <property type="entry name" value="Rbsml_bL25/Gln-tRNA_synth_N"/>
</dbReference>
<keyword evidence="2 5" id="KW-0694">RNA-binding</keyword>
<dbReference type="EMBL" id="CP015994">
    <property type="protein sequence ID" value="ASI48018.1"/>
    <property type="molecule type" value="Genomic_DNA"/>
</dbReference>
<accession>A0A2Z2L8U5</accession>
<proteinExistence type="inferred from homology"/>
<comment type="function">
    <text evidence="5">This is one of the proteins that binds to the 5S RNA in the ribosome where it forms part of the central protuberance.</text>
</comment>
<dbReference type="NCBIfam" id="NF004128">
    <property type="entry name" value="PRK05618.1-2"/>
    <property type="match status" value="1"/>
</dbReference>
<keyword evidence="10" id="KW-1185">Reference proteome</keyword>
<dbReference type="AlphaFoldDB" id="A0A2Z2L8U5"/>
<protein>
    <recommendedName>
        <fullName evidence="5">Large ribosomal subunit protein bL25</fullName>
    </recommendedName>
    <alternativeName>
        <fullName evidence="5">General stress protein CTC</fullName>
    </alternativeName>
</protein>
<dbReference type="GO" id="GO:0003735">
    <property type="term" value="F:structural constituent of ribosome"/>
    <property type="evidence" value="ECO:0007669"/>
    <property type="project" value="InterPro"/>
</dbReference>
<keyword evidence="3 5" id="KW-0689">Ribosomal protein</keyword>
<name>A0A2Z2L8U5_9RICK</name>
<dbReference type="HAMAP" id="MF_01334">
    <property type="entry name" value="Ribosomal_bL25_CTC"/>
    <property type="match status" value="1"/>
</dbReference>
<gene>
    <name evidence="5 9" type="primary">rplY</name>
    <name evidence="5" type="synonym">ctc</name>
    <name evidence="9" type="ORF">AOV_04520</name>
</gene>
<reference evidence="9 10" key="2">
    <citation type="journal article" date="2019" name="BMC Genomics">
        <title>The Anaplasma ovis genome reveals a high proportion of pseudogenes.</title>
        <authorList>
            <person name="Liu Z."/>
            <person name="Peasley A.M."/>
            <person name="Yang J."/>
            <person name="Li Y."/>
            <person name="Guan G."/>
            <person name="Luo J."/>
            <person name="Yin H."/>
            <person name="Brayton K.A."/>
        </authorList>
    </citation>
    <scope>NUCLEOTIDE SEQUENCE [LARGE SCALE GENOMIC DNA]</scope>
    <source>
        <strain evidence="9 10">Haibei</strain>
    </source>
</reference>
<dbReference type="Pfam" id="PF14693">
    <property type="entry name" value="Ribosomal_TL5_C"/>
    <property type="match status" value="1"/>
</dbReference>
<evidence type="ECO:0000256" key="4">
    <source>
        <dbReference type="ARBA" id="ARBA00023274"/>
    </source>
</evidence>
<dbReference type="InterPro" id="IPR037121">
    <property type="entry name" value="Ribosomal_bL25_C"/>
</dbReference>